<feature type="region of interest" description="Disordered" evidence="1">
    <location>
        <begin position="590"/>
        <end position="725"/>
    </location>
</feature>
<evidence type="ECO:0000313" key="2">
    <source>
        <dbReference type="EMBL" id="CAB9523672.1"/>
    </source>
</evidence>
<feature type="compositionally biased region" description="Basic and acidic residues" evidence="1">
    <location>
        <begin position="700"/>
        <end position="712"/>
    </location>
</feature>
<evidence type="ECO:0000313" key="3">
    <source>
        <dbReference type="Proteomes" id="UP001153069"/>
    </source>
</evidence>
<proteinExistence type="predicted"/>
<feature type="region of interest" description="Disordered" evidence="1">
    <location>
        <begin position="347"/>
        <end position="423"/>
    </location>
</feature>
<name>A0A9N8EKY0_9STRA</name>
<reference evidence="2" key="1">
    <citation type="submission" date="2020-06" db="EMBL/GenBank/DDBJ databases">
        <authorList>
            <consortium name="Plant Systems Biology data submission"/>
        </authorList>
    </citation>
    <scope>NUCLEOTIDE SEQUENCE</scope>
    <source>
        <strain evidence="2">D6</strain>
    </source>
</reference>
<feature type="compositionally biased region" description="Basic and acidic residues" evidence="1">
    <location>
        <begin position="549"/>
        <end position="561"/>
    </location>
</feature>
<feature type="compositionally biased region" description="Basic and acidic residues" evidence="1">
    <location>
        <begin position="165"/>
        <end position="176"/>
    </location>
</feature>
<feature type="compositionally biased region" description="Polar residues" evidence="1">
    <location>
        <begin position="845"/>
        <end position="855"/>
    </location>
</feature>
<feature type="compositionally biased region" description="Basic and acidic residues" evidence="1">
    <location>
        <begin position="762"/>
        <end position="771"/>
    </location>
</feature>
<feature type="compositionally biased region" description="Basic and acidic residues" evidence="1">
    <location>
        <begin position="643"/>
        <end position="660"/>
    </location>
</feature>
<feature type="compositionally biased region" description="Basic and acidic residues" evidence="1">
    <location>
        <begin position="398"/>
        <end position="410"/>
    </location>
</feature>
<feature type="compositionally biased region" description="Polar residues" evidence="1">
    <location>
        <begin position="19"/>
        <end position="34"/>
    </location>
</feature>
<protein>
    <submittedName>
        <fullName evidence="2">Uncharacterized protein</fullName>
    </submittedName>
</protein>
<sequence>MEDLPDNFTDRPDAFMGESGSTYLQKPRRNSGTMVTEKLSALNKQNETCQAGNDASKVRRHSEYPKTAKKLDSGSIISDKTESTQSTVDTQKSPTLANRQKVSLQREDAKFMAERPGDWLNGGEGGEAIVESYMQSPKTKLRSSWLKSSGDTSQSLRDLTALPLADDKHDKLHASESKLSSEPVQRRKTSSKVMEKLSALNQQNEENHHKNEGLAVHKGTKSAKPPRPKAKKADQKGGEKGQSTPTSSKEKVKFQQNEHLYMAERPTTWNGGEGEEVAHSYLQKPKTKLKDSWLKDGSGTGMSQSMRDLSTDGKQNDDMNASDSQLFSARRRQTSPMVMEKLLDLNKQNEENHKKNEEIDPWVASIGKSPPAKVWKPPKKADEAHEEAKTDQVSPKASSKDKVKFQKDENLYMAERPTTWNGGEGEKVALSYLQKPKTKLKDSWLKGGSGSGMSQSMRDLSTDEKHNDDMNASDTQLFSARRRQTSPMVMEKLLDLNKQNEENHKKNEEIDPWVASIGKSPPAKVWKPPKKADEAHEEAKTEQVSPKASSKDKVKFQKDENLYMAERPTTWNGGEGEEVALSYLQKPKTKLKDSWLKGGSGSGMSQSMRDLSTDEKHNDDMNASDTQLFSARRRQTSPMVMEKLLDLNKQNEENHKKNEEIDPWVASIGKSPPAKVWKPPKKADGAHEEAKTDQVSPKASSKDKVKFQKDENLYMAERPTTWNGGEGEEVALSYLQKPKTKLKDSWLKGGSGSGMSQSMRDLSTDEKHNDDMNASDTQLFSARRRKTSPMVMEKLLDLNKQNEENHKKNEELDPGAVSVEATKVWKPVKQSNTADDEEQGAQDESGGQSYTPNNQEKIKLQREDVAHLVARPVAWMGGEGEEAQPYSLTHASPKAKLKDSWQKSDASGGKMEGLKIDSLVDS</sequence>
<feature type="compositionally biased region" description="Basic and acidic residues" evidence="1">
    <location>
        <begin position="61"/>
        <end position="72"/>
    </location>
</feature>
<dbReference type="Proteomes" id="UP001153069">
    <property type="component" value="Unassembled WGS sequence"/>
</dbReference>
<feature type="compositionally biased region" description="Basic and acidic residues" evidence="1">
    <location>
        <begin position="460"/>
        <end position="469"/>
    </location>
</feature>
<feature type="region of interest" description="Disordered" evidence="1">
    <location>
        <begin position="741"/>
        <end position="863"/>
    </location>
</feature>
<feature type="compositionally biased region" description="Polar residues" evidence="1">
    <location>
        <begin position="75"/>
        <end position="103"/>
    </location>
</feature>
<feature type="compositionally biased region" description="Basic and acidic residues" evidence="1">
    <location>
        <begin position="498"/>
        <end position="509"/>
    </location>
</feature>
<feature type="compositionally biased region" description="Basic and acidic residues" evidence="1">
    <location>
        <begin position="379"/>
        <end position="390"/>
    </location>
</feature>
<feature type="compositionally biased region" description="Basic residues" evidence="1">
    <location>
        <begin position="218"/>
        <end position="230"/>
    </location>
</feature>
<feature type="compositionally biased region" description="Basic and acidic residues" evidence="1">
    <location>
        <begin position="611"/>
        <end position="620"/>
    </location>
</feature>
<feature type="region of interest" description="Disordered" evidence="1">
    <location>
        <begin position="498"/>
        <end position="561"/>
    </location>
</feature>
<evidence type="ECO:0000256" key="1">
    <source>
        <dbReference type="SAM" id="MobiDB-lite"/>
    </source>
</evidence>
<feature type="compositionally biased region" description="Basic and acidic residues" evidence="1">
    <location>
        <begin position="530"/>
        <end position="541"/>
    </location>
</feature>
<feature type="region of interest" description="Disordered" evidence="1">
    <location>
        <begin position="439"/>
        <end position="486"/>
    </location>
</feature>
<feature type="region of interest" description="Disordered" evidence="1">
    <location>
        <begin position="875"/>
        <end position="922"/>
    </location>
</feature>
<organism evidence="2 3">
    <name type="scientific">Seminavis robusta</name>
    <dbReference type="NCBI Taxonomy" id="568900"/>
    <lineage>
        <taxon>Eukaryota</taxon>
        <taxon>Sar</taxon>
        <taxon>Stramenopiles</taxon>
        <taxon>Ochrophyta</taxon>
        <taxon>Bacillariophyta</taxon>
        <taxon>Bacillariophyceae</taxon>
        <taxon>Bacillariophycidae</taxon>
        <taxon>Naviculales</taxon>
        <taxon>Naviculaceae</taxon>
        <taxon>Seminavis</taxon>
    </lineage>
</organism>
<feature type="compositionally biased region" description="Basic and acidic residues" evidence="1">
    <location>
        <begin position="347"/>
        <end position="358"/>
    </location>
</feature>
<feature type="compositionally biased region" description="Basic and acidic residues" evidence="1">
    <location>
        <begin position="681"/>
        <end position="692"/>
    </location>
</feature>
<keyword evidence="3" id="KW-1185">Reference proteome</keyword>
<dbReference type="AlphaFoldDB" id="A0A9N8EKY0"/>
<dbReference type="EMBL" id="CAICTM010001441">
    <property type="protein sequence ID" value="CAB9523672.1"/>
    <property type="molecule type" value="Genomic_DNA"/>
</dbReference>
<feature type="region of interest" description="Disordered" evidence="1">
    <location>
        <begin position="1"/>
        <end position="35"/>
    </location>
</feature>
<feature type="region of interest" description="Disordered" evidence="1">
    <location>
        <begin position="164"/>
        <end position="321"/>
    </location>
</feature>
<feature type="compositionally biased region" description="Basic and acidic residues" evidence="1">
    <location>
        <begin position="794"/>
        <end position="811"/>
    </location>
</feature>
<gene>
    <name evidence="2" type="ORF">SEMRO_1443_G273160.1</name>
</gene>
<feature type="region of interest" description="Disordered" evidence="1">
    <location>
        <begin position="47"/>
        <end position="104"/>
    </location>
</feature>
<comment type="caution">
    <text evidence="2">The sequence shown here is derived from an EMBL/GenBank/DDBJ whole genome shotgun (WGS) entry which is preliminary data.</text>
</comment>
<accession>A0A9N8EKY0</accession>